<organism evidence="4 5">
    <name type="scientific">Passalora fulva</name>
    <name type="common">Tomato leaf mold</name>
    <name type="synonym">Cladosporium fulvum</name>
    <dbReference type="NCBI Taxonomy" id="5499"/>
    <lineage>
        <taxon>Eukaryota</taxon>
        <taxon>Fungi</taxon>
        <taxon>Dikarya</taxon>
        <taxon>Ascomycota</taxon>
        <taxon>Pezizomycotina</taxon>
        <taxon>Dothideomycetes</taxon>
        <taxon>Dothideomycetidae</taxon>
        <taxon>Mycosphaerellales</taxon>
        <taxon>Mycosphaerellaceae</taxon>
        <taxon>Fulvia</taxon>
    </lineage>
</organism>
<dbReference type="PIRSF" id="PIRSF001112">
    <property type="entry name" value="Epoxide_hydrolase"/>
    <property type="match status" value="1"/>
</dbReference>
<reference evidence="4" key="1">
    <citation type="submission" date="2021-12" db="EMBL/GenBank/DDBJ databases">
        <authorList>
            <person name="Zaccaron A."/>
            <person name="Stergiopoulos I."/>
        </authorList>
    </citation>
    <scope>NUCLEOTIDE SEQUENCE</scope>
    <source>
        <strain evidence="4">Race5_Kim</strain>
    </source>
</reference>
<gene>
    <name evidence="4" type="ORF">CLAFUR5_04468</name>
</gene>
<evidence type="ECO:0000259" key="3">
    <source>
        <dbReference type="Pfam" id="PF06441"/>
    </source>
</evidence>
<name>A0A9Q8P7S4_PASFU</name>
<proteinExistence type="inferred from homology"/>
<dbReference type="GeneID" id="71984346"/>
<evidence type="ECO:0000313" key="5">
    <source>
        <dbReference type="Proteomes" id="UP000756132"/>
    </source>
</evidence>
<reference evidence="4" key="2">
    <citation type="journal article" date="2022" name="Microb. Genom.">
        <title>A chromosome-scale genome assembly of the tomato pathogen Cladosporium fulvum reveals a compartmentalized genome architecture and the presence of a dispensable chromosome.</title>
        <authorList>
            <person name="Zaccaron A.Z."/>
            <person name="Chen L.H."/>
            <person name="Samaras A."/>
            <person name="Stergiopoulos I."/>
        </authorList>
    </citation>
    <scope>NUCLEOTIDE SEQUENCE</scope>
    <source>
        <strain evidence="4">Race5_Kim</strain>
    </source>
</reference>
<dbReference type="InterPro" id="IPR010497">
    <property type="entry name" value="Epoxide_hydro_N"/>
</dbReference>
<dbReference type="SUPFAM" id="SSF53474">
    <property type="entry name" value="alpha/beta-Hydrolases"/>
    <property type="match status" value="1"/>
</dbReference>
<dbReference type="InterPro" id="IPR000639">
    <property type="entry name" value="Epox_hydrolase-like"/>
</dbReference>
<dbReference type="GO" id="GO:0097176">
    <property type="term" value="P:epoxide metabolic process"/>
    <property type="evidence" value="ECO:0007669"/>
    <property type="project" value="TreeGrafter"/>
</dbReference>
<evidence type="ECO:0000256" key="1">
    <source>
        <dbReference type="ARBA" id="ARBA00010088"/>
    </source>
</evidence>
<dbReference type="InterPro" id="IPR016292">
    <property type="entry name" value="Epoxide_hydrolase"/>
</dbReference>
<comment type="similarity">
    <text evidence="1">Belongs to the peptidase S33 family.</text>
</comment>
<sequence>MTSHLQGFPSSAPLHLTKQRCLSTRTLAKRPSKVSDEDLDQFKQLLKLSKIGPETYENQVANTKDYRGFGRKTEARINSYPNFTTQIEEDGFTFNVHFIALYSQKPDAVPLLLLHGWPGSFLEFLGTLDILREKYKPEDLPFHVIVPSLPGYGYTNGPRLDKDFDIEGAARVLDKLMIGLGFGDGYISQGGDIGSFLTRVIAVTSDSCKAAHIHWCIGQQGDTANLTNAEKKGVERCIDFATLGNSYAREHGNRPATIGLVLSSSPTALLTWVGEKHQQWTHETPPIGDILDSATLYWFTEFFPRAIYPYRQFFGANPTFFHNEPQWYIKKPLGYSWHPEELSPVPRDWVAQTGNLVWYRGHKQGGQFAAWELPATFVKGMEDFVAEVWPKAK</sequence>
<dbReference type="AlphaFoldDB" id="A0A9Q8P7S4"/>
<keyword evidence="5" id="KW-1185">Reference proteome</keyword>
<feature type="domain" description="Epoxide hydrolase N-terminal" evidence="3">
    <location>
        <begin position="34"/>
        <end position="124"/>
    </location>
</feature>
<evidence type="ECO:0000256" key="2">
    <source>
        <dbReference type="ARBA" id="ARBA00022801"/>
    </source>
</evidence>
<dbReference type="PANTHER" id="PTHR21661">
    <property type="entry name" value="EPOXIDE HYDROLASE 1-RELATED"/>
    <property type="match status" value="1"/>
</dbReference>
<dbReference type="PRINTS" id="PR00412">
    <property type="entry name" value="EPOXHYDRLASE"/>
</dbReference>
<dbReference type="InterPro" id="IPR029058">
    <property type="entry name" value="AB_hydrolase_fold"/>
</dbReference>
<keyword evidence="2 4" id="KW-0378">Hydrolase</keyword>
<dbReference type="KEGG" id="ffu:CLAFUR5_04468"/>
<dbReference type="GO" id="GO:0004301">
    <property type="term" value="F:epoxide hydrolase activity"/>
    <property type="evidence" value="ECO:0007669"/>
    <property type="project" value="TreeGrafter"/>
</dbReference>
<accession>A0A9Q8P7S4</accession>
<evidence type="ECO:0000313" key="4">
    <source>
        <dbReference type="EMBL" id="UJO16333.1"/>
    </source>
</evidence>
<dbReference type="RefSeq" id="XP_047760699.1">
    <property type="nucleotide sequence ID" value="XM_047903616.1"/>
</dbReference>
<dbReference type="EMBL" id="CP090166">
    <property type="protein sequence ID" value="UJO16333.1"/>
    <property type="molecule type" value="Genomic_DNA"/>
</dbReference>
<dbReference type="Proteomes" id="UP000756132">
    <property type="component" value="Chromosome 4"/>
</dbReference>
<dbReference type="Gene3D" id="3.40.50.1820">
    <property type="entry name" value="alpha/beta hydrolase"/>
    <property type="match status" value="1"/>
</dbReference>
<dbReference type="Pfam" id="PF06441">
    <property type="entry name" value="EHN"/>
    <property type="match status" value="1"/>
</dbReference>
<dbReference type="OrthoDB" id="7130006at2759"/>
<dbReference type="PANTHER" id="PTHR21661:SF39">
    <property type="entry name" value="HYDROLASE, PUTATIVE (AFU_ORTHOLOGUE AFUA_3G08960)-RELATED"/>
    <property type="match status" value="1"/>
</dbReference>
<protein>
    <submittedName>
        <fullName evidence="4">Epoxide hydrolase</fullName>
    </submittedName>
</protein>